<proteinExistence type="predicted"/>
<dbReference type="PATRIC" id="fig|261654.4.peg.2403"/>
<accession>A0A1A8ZI38</accession>
<dbReference type="AlphaFoldDB" id="A0A1A8ZI38"/>
<name>A0A1A8ZI38_9ACTN</name>
<dbReference type="Pfam" id="PF09965">
    <property type="entry name" value="DUF2199"/>
    <property type="match status" value="1"/>
</dbReference>
<evidence type="ECO:0000313" key="1">
    <source>
        <dbReference type="EMBL" id="SBT43542.1"/>
    </source>
</evidence>
<sequence>MLALGYRTRGPLTCRRTGTVSPVIDHGFACHGCGQQHGDVPFSFGSPAPAYWREDLEHDDRSVLEDEICIIQAQHYFVRARLVIPVLDADTDFEWGVWVSLSVANFRRMLDVWTTPGREQEPAYFGWLSTALPVYPVETLNLRTEVHTERVGTRPHVVLEPTDHPLAVEQRDGISTARVREIAGLLLHQG</sequence>
<dbReference type="STRING" id="261654.GA0070611_2358"/>
<reference evidence="2" key="1">
    <citation type="submission" date="2016-06" db="EMBL/GenBank/DDBJ databases">
        <authorList>
            <person name="Varghese N."/>
            <person name="Submissions Spin"/>
        </authorList>
    </citation>
    <scope>NUCLEOTIDE SEQUENCE [LARGE SCALE GENOMIC DNA]</scope>
    <source>
        <strain evidence="2">DSM 44815</strain>
    </source>
</reference>
<organism evidence="1 2">
    <name type="scientific">Micromonospora auratinigra</name>
    <dbReference type="NCBI Taxonomy" id="261654"/>
    <lineage>
        <taxon>Bacteria</taxon>
        <taxon>Bacillati</taxon>
        <taxon>Actinomycetota</taxon>
        <taxon>Actinomycetes</taxon>
        <taxon>Micromonosporales</taxon>
        <taxon>Micromonosporaceae</taxon>
        <taxon>Micromonospora</taxon>
    </lineage>
</organism>
<protein>
    <recommendedName>
        <fullName evidence="3">DUF2199 domain-containing protein</fullName>
    </recommendedName>
</protein>
<keyword evidence="2" id="KW-1185">Reference proteome</keyword>
<evidence type="ECO:0008006" key="3">
    <source>
        <dbReference type="Google" id="ProtNLM"/>
    </source>
</evidence>
<dbReference type="Proteomes" id="UP000199385">
    <property type="component" value="Chromosome I"/>
</dbReference>
<gene>
    <name evidence="1" type="ORF">GA0070611_2358</name>
</gene>
<evidence type="ECO:0000313" key="2">
    <source>
        <dbReference type="Proteomes" id="UP000199385"/>
    </source>
</evidence>
<dbReference type="InterPro" id="IPR018697">
    <property type="entry name" value="DUF2199"/>
</dbReference>
<dbReference type="OrthoDB" id="4404538at2"/>
<dbReference type="EMBL" id="LT594323">
    <property type="protein sequence ID" value="SBT43542.1"/>
    <property type="molecule type" value="Genomic_DNA"/>
</dbReference>